<dbReference type="AlphaFoldDB" id="A0A3B0YNL0"/>
<proteinExistence type="predicted"/>
<sequence>MSAKRRAVVKQHLLDRWTKFVAQAAKKYPGDKNIFKKEALEKTTLLKYLQNLKLKMNKDLSGVLASSAIYLSGKSDKVAKVKYDLKR</sequence>
<reference evidence="1" key="1">
    <citation type="submission" date="2018-06" db="EMBL/GenBank/DDBJ databases">
        <authorList>
            <person name="Zhirakovskaya E."/>
        </authorList>
    </citation>
    <scope>NUCLEOTIDE SEQUENCE</scope>
</reference>
<evidence type="ECO:0000313" key="1">
    <source>
        <dbReference type="EMBL" id="VAW76862.1"/>
    </source>
</evidence>
<accession>A0A3B0YNL0</accession>
<protein>
    <submittedName>
        <fullName evidence="1">Uncharacterized protein</fullName>
    </submittedName>
</protein>
<gene>
    <name evidence="1" type="ORF">MNBD_GAMMA12-2599</name>
</gene>
<dbReference type="EMBL" id="UOFL01000114">
    <property type="protein sequence ID" value="VAW76862.1"/>
    <property type="molecule type" value="Genomic_DNA"/>
</dbReference>
<organism evidence="1">
    <name type="scientific">hydrothermal vent metagenome</name>
    <dbReference type="NCBI Taxonomy" id="652676"/>
    <lineage>
        <taxon>unclassified sequences</taxon>
        <taxon>metagenomes</taxon>
        <taxon>ecological metagenomes</taxon>
    </lineage>
</organism>
<name>A0A3B0YNL0_9ZZZZ</name>